<keyword evidence="1 2" id="KW-0694">RNA-binding</keyword>
<feature type="compositionally biased region" description="Polar residues" evidence="3">
    <location>
        <begin position="330"/>
        <end position="355"/>
    </location>
</feature>
<organism evidence="5 6">
    <name type="scientific">Pyrrhoderma noxium</name>
    <dbReference type="NCBI Taxonomy" id="2282107"/>
    <lineage>
        <taxon>Eukaryota</taxon>
        <taxon>Fungi</taxon>
        <taxon>Dikarya</taxon>
        <taxon>Basidiomycota</taxon>
        <taxon>Agaricomycotina</taxon>
        <taxon>Agaricomycetes</taxon>
        <taxon>Hymenochaetales</taxon>
        <taxon>Hymenochaetaceae</taxon>
        <taxon>Pyrrhoderma</taxon>
    </lineage>
</organism>
<dbReference type="InParanoid" id="A0A286UAK9"/>
<evidence type="ECO:0000313" key="6">
    <source>
        <dbReference type="Proteomes" id="UP000217199"/>
    </source>
</evidence>
<dbReference type="EMBL" id="NBII01000008">
    <property type="protein sequence ID" value="PAV16621.1"/>
    <property type="molecule type" value="Genomic_DNA"/>
</dbReference>
<dbReference type="Gene3D" id="3.30.70.330">
    <property type="match status" value="1"/>
</dbReference>
<keyword evidence="5" id="KW-0396">Initiation factor</keyword>
<dbReference type="AlphaFoldDB" id="A0A286UAK9"/>
<dbReference type="GO" id="GO:0003723">
    <property type="term" value="F:RNA binding"/>
    <property type="evidence" value="ECO:0007669"/>
    <property type="project" value="UniProtKB-UniRule"/>
</dbReference>
<feature type="compositionally biased region" description="Basic and acidic residues" evidence="3">
    <location>
        <begin position="37"/>
        <end position="61"/>
    </location>
</feature>
<dbReference type="PROSITE" id="PS50102">
    <property type="entry name" value="RRM"/>
    <property type="match status" value="1"/>
</dbReference>
<feature type="region of interest" description="Disordered" evidence="3">
    <location>
        <begin position="151"/>
        <end position="364"/>
    </location>
</feature>
<dbReference type="STRING" id="2282107.A0A286UAK9"/>
<keyword evidence="6" id="KW-1185">Reference proteome</keyword>
<dbReference type="SMART" id="SM00360">
    <property type="entry name" value="RRM"/>
    <property type="match status" value="1"/>
</dbReference>
<feature type="region of interest" description="Disordered" evidence="3">
    <location>
        <begin position="25"/>
        <end position="73"/>
    </location>
</feature>
<feature type="compositionally biased region" description="Basic and acidic residues" evidence="3">
    <location>
        <begin position="154"/>
        <end position="197"/>
    </location>
</feature>
<proteinExistence type="predicted"/>
<feature type="compositionally biased region" description="Polar residues" evidence="3">
    <location>
        <begin position="212"/>
        <end position="221"/>
    </location>
</feature>
<dbReference type="SUPFAM" id="SSF54928">
    <property type="entry name" value="RNA-binding domain, RBD"/>
    <property type="match status" value="1"/>
</dbReference>
<dbReference type="OrthoDB" id="48651at2759"/>
<feature type="domain" description="RRM" evidence="4">
    <location>
        <begin position="78"/>
        <end position="154"/>
    </location>
</feature>
<evidence type="ECO:0000256" key="2">
    <source>
        <dbReference type="PROSITE-ProRule" id="PRU00176"/>
    </source>
</evidence>
<dbReference type="Proteomes" id="UP000217199">
    <property type="component" value="Unassembled WGS sequence"/>
</dbReference>
<evidence type="ECO:0000256" key="1">
    <source>
        <dbReference type="ARBA" id="ARBA00022884"/>
    </source>
</evidence>
<feature type="compositionally biased region" description="Polar residues" evidence="3">
    <location>
        <begin position="391"/>
        <end position="417"/>
    </location>
</feature>
<protein>
    <submittedName>
        <fullName evidence="5">Translation initiation factor 4b</fullName>
    </submittedName>
</protein>
<evidence type="ECO:0000313" key="5">
    <source>
        <dbReference type="EMBL" id="PAV16621.1"/>
    </source>
</evidence>
<feature type="region of interest" description="Disordered" evidence="3">
    <location>
        <begin position="378"/>
        <end position="450"/>
    </location>
</feature>
<dbReference type="Pfam" id="PF00076">
    <property type="entry name" value="RRM_1"/>
    <property type="match status" value="1"/>
</dbReference>
<dbReference type="GO" id="GO:0005730">
    <property type="term" value="C:nucleolus"/>
    <property type="evidence" value="ECO:0007669"/>
    <property type="project" value="TreeGrafter"/>
</dbReference>
<dbReference type="PANTHER" id="PTHR23236">
    <property type="entry name" value="EUKARYOTIC TRANSLATION INITIATION FACTOR 4B/4H"/>
    <property type="match status" value="1"/>
</dbReference>
<dbReference type="InterPro" id="IPR000504">
    <property type="entry name" value="RRM_dom"/>
</dbReference>
<name>A0A286UAK9_9AGAM</name>
<accession>A0A286UAK9</accession>
<dbReference type="GO" id="GO:0003743">
    <property type="term" value="F:translation initiation factor activity"/>
    <property type="evidence" value="ECO:0007669"/>
    <property type="project" value="UniProtKB-KW"/>
</dbReference>
<dbReference type="InterPro" id="IPR035979">
    <property type="entry name" value="RBD_domain_sf"/>
</dbReference>
<gene>
    <name evidence="5" type="ORF">PNOK_0824100</name>
</gene>
<reference evidence="5 6" key="1">
    <citation type="journal article" date="2017" name="Mol. Ecol.">
        <title>Comparative and population genomic landscape of Phellinus noxius: A hypervariable fungus causing root rot in trees.</title>
        <authorList>
            <person name="Chung C.L."/>
            <person name="Lee T.J."/>
            <person name="Akiba M."/>
            <person name="Lee H.H."/>
            <person name="Kuo T.H."/>
            <person name="Liu D."/>
            <person name="Ke H.M."/>
            <person name="Yokoi T."/>
            <person name="Roa M.B."/>
            <person name="Lu M.J."/>
            <person name="Chang Y.Y."/>
            <person name="Ann P.J."/>
            <person name="Tsai J.N."/>
            <person name="Chen C.Y."/>
            <person name="Tzean S.S."/>
            <person name="Ota Y."/>
            <person name="Hattori T."/>
            <person name="Sahashi N."/>
            <person name="Liou R.F."/>
            <person name="Kikuchi T."/>
            <person name="Tsai I.J."/>
        </authorList>
    </citation>
    <scope>NUCLEOTIDE SEQUENCE [LARGE SCALE GENOMIC DNA]</scope>
    <source>
        <strain evidence="5 6">FFPRI411160</strain>
    </source>
</reference>
<keyword evidence="5" id="KW-0648">Protein biosynthesis</keyword>
<evidence type="ECO:0000259" key="4">
    <source>
        <dbReference type="PROSITE" id="PS50102"/>
    </source>
</evidence>
<feature type="compositionally biased region" description="Basic and acidic residues" evidence="3">
    <location>
        <begin position="423"/>
        <end position="450"/>
    </location>
</feature>
<sequence>MAPKKNQKMSLNEFLGDSTLGSWADEMEALPTAPAPKTDDRAGDRGYARRGDDFLSTRPDRGPALPRVEVPLPTQPPFTAFVGNLAFDLTEKQLGDFFGTTDEIKSSKIIRDRDDKPKGFGYVEFTTVDGLKEALNKNGVSFSNRTIRVNVAEPPKERPGGGAFDDDKFSGNWRRDGPLPDLPGREGGRDGSRRKFDGIGSSEAGRESASENNTDWRSNRPTRFAAEPEVPPNKRRGSGFSTPTPEGEVSPADTEEKWVIGGKFKPQENDSRPGSRFGSMRGKSEMGPPSALPDDGDWRRPRPARTNTSPGSSVPPTPQMGRRKLELLPRSTSASSQATPLSSPKSAGFTASKSSPFGAAKPVDVSVREAQVMEKIEKEKEEIKEKRRRNIPNNHNCYGNSPAPVSTSSNVRPTFSFANAAAGKKEAAPEASKEKPSAENVTEKQEEASV</sequence>
<evidence type="ECO:0000256" key="3">
    <source>
        <dbReference type="SAM" id="MobiDB-lite"/>
    </source>
</evidence>
<dbReference type="InterPro" id="IPR012677">
    <property type="entry name" value="Nucleotide-bd_a/b_plait_sf"/>
</dbReference>
<comment type="caution">
    <text evidence="5">The sequence shown here is derived from an EMBL/GenBank/DDBJ whole genome shotgun (WGS) entry which is preliminary data.</text>
</comment>
<dbReference type="PANTHER" id="PTHR23236:SF11">
    <property type="entry name" value="EUKARYOTIC TRANSLATION INITIATION FACTOR 4H"/>
    <property type="match status" value="1"/>
</dbReference>